<keyword evidence="2" id="KW-1185">Reference proteome</keyword>
<gene>
    <name evidence="1" type="ORF">RPERSI_LOCUS24804</name>
</gene>
<evidence type="ECO:0000313" key="2">
    <source>
        <dbReference type="Proteomes" id="UP000789920"/>
    </source>
</evidence>
<dbReference type="Proteomes" id="UP000789920">
    <property type="component" value="Unassembled WGS sequence"/>
</dbReference>
<comment type="caution">
    <text evidence="1">The sequence shown here is derived from an EMBL/GenBank/DDBJ whole genome shotgun (WGS) entry which is preliminary data.</text>
</comment>
<organism evidence="1 2">
    <name type="scientific">Racocetra persica</name>
    <dbReference type="NCBI Taxonomy" id="160502"/>
    <lineage>
        <taxon>Eukaryota</taxon>
        <taxon>Fungi</taxon>
        <taxon>Fungi incertae sedis</taxon>
        <taxon>Mucoromycota</taxon>
        <taxon>Glomeromycotina</taxon>
        <taxon>Glomeromycetes</taxon>
        <taxon>Diversisporales</taxon>
        <taxon>Gigasporaceae</taxon>
        <taxon>Racocetra</taxon>
    </lineage>
</organism>
<dbReference type="EMBL" id="CAJVQC010080364">
    <property type="protein sequence ID" value="CAG8817937.1"/>
    <property type="molecule type" value="Genomic_DNA"/>
</dbReference>
<feature type="non-terminal residue" evidence="1">
    <location>
        <position position="56"/>
    </location>
</feature>
<reference evidence="1" key="1">
    <citation type="submission" date="2021-06" db="EMBL/GenBank/DDBJ databases">
        <authorList>
            <person name="Kallberg Y."/>
            <person name="Tangrot J."/>
            <person name="Rosling A."/>
        </authorList>
    </citation>
    <scope>NUCLEOTIDE SEQUENCE</scope>
    <source>
        <strain evidence="1">MA461A</strain>
    </source>
</reference>
<protein>
    <submittedName>
        <fullName evidence="1">13118_t:CDS:1</fullName>
    </submittedName>
</protein>
<proteinExistence type="predicted"/>
<name>A0ACA9RYI6_9GLOM</name>
<sequence length="56" mass="6919">YIIQDHREEIIFKTSKEYSDLYIKCWNTKLDKHPYIETVHEELKKLMKCFIEVCPK</sequence>
<accession>A0ACA9RYI6</accession>
<evidence type="ECO:0000313" key="1">
    <source>
        <dbReference type="EMBL" id="CAG8817937.1"/>
    </source>
</evidence>
<feature type="non-terminal residue" evidence="1">
    <location>
        <position position="1"/>
    </location>
</feature>